<gene>
    <name evidence="3" type="ORF">FHU38_002550</name>
</gene>
<evidence type="ECO:0000313" key="3">
    <source>
        <dbReference type="EMBL" id="NIJ12206.1"/>
    </source>
</evidence>
<dbReference type="EMBL" id="JAAOYM010000001">
    <property type="protein sequence ID" value="NIJ12206.1"/>
    <property type="molecule type" value="Genomic_DNA"/>
</dbReference>
<reference evidence="3 4" key="1">
    <citation type="submission" date="2020-03" db="EMBL/GenBank/DDBJ databases">
        <title>Sequencing the genomes of 1000 actinobacteria strains.</title>
        <authorList>
            <person name="Klenk H.-P."/>
        </authorList>
    </citation>
    <scope>NUCLEOTIDE SEQUENCE [LARGE SCALE GENOMIC DNA]</scope>
    <source>
        <strain evidence="3 4">DSM 45685</strain>
    </source>
</reference>
<keyword evidence="4" id="KW-1185">Reference proteome</keyword>
<sequence length="265" mass="28254">MAEAFYLPLGQGRFQPTEHTSGPWTPQAQHFGPPSALLVRALEGVPAERETQLGRVTIEILGPAPLRELTVTARLERPGRSVELLSAELTAGSRTVARASAWRLSSNDTGAVSAGASAPLPPVADCGPARWPSDWLGGYLHAMEWRTAKGDLCDPGPAAVWARQRFPLVDGEKPSALQRLFTVADSGNGVSNRLDPNQWWFINPELTVHVLREPIGEWIGLDAATVVGPAGVGTATSTLHDEGGQVATGSQALLVRRRESAAQQP</sequence>
<comment type="caution">
    <text evidence="3">The sequence shown here is derived from an EMBL/GenBank/DDBJ whole genome shotgun (WGS) entry which is preliminary data.</text>
</comment>
<dbReference type="InterPro" id="IPR049450">
    <property type="entry name" value="ACOT8-like_C"/>
</dbReference>
<organism evidence="3 4">
    <name type="scientific">Saccharomonospora amisosensis</name>
    <dbReference type="NCBI Taxonomy" id="1128677"/>
    <lineage>
        <taxon>Bacteria</taxon>
        <taxon>Bacillati</taxon>
        <taxon>Actinomycetota</taxon>
        <taxon>Actinomycetes</taxon>
        <taxon>Pseudonocardiales</taxon>
        <taxon>Pseudonocardiaceae</taxon>
        <taxon>Saccharomonospora</taxon>
    </lineage>
</organism>
<evidence type="ECO:0000313" key="4">
    <source>
        <dbReference type="Proteomes" id="UP000545493"/>
    </source>
</evidence>
<evidence type="ECO:0000259" key="1">
    <source>
        <dbReference type="Pfam" id="PF13622"/>
    </source>
</evidence>
<evidence type="ECO:0000259" key="2">
    <source>
        <dbReference type="Pfam" id="PF20789"/>
    </source>
</evidence>
<dbReference type="InterPro" id="IPR029069">
    <property type="entry name" value="HotDog_dom_sf"/>
</dbReference>
<dbReference type="AlphaFoldDB" id="A0A7X5ZR63"/>
<dbReference type="Proteomes" id="UP000545493">
    <property type="component" value="Unassembled WGS sequence"/>
</dbReference>
<dbReference type="Pfam" id="PF20789">
    <property type="entry name" value="4HBT_3C"/>
    <property type="match status" value="1"/>
</dbReference>
<dbReference type="InterPro" id="IPR042171">
    <property type="entry name" value="Acyl-CoA_hotdog"/>
</dbReference>
<proteinExistence type="predicted"/>
<dbReference type="SUPFAM" id="SSF54637">
    <property type="entry name" value="Thioesterase/thiol ester dehydrase-isomerase"/>
    <property type="match status" value="1"/>
</dbReference>
<dbReference type="Pfam" id="PF13622">
    <property type="entry name" value="4HBT_3"/>
    <property type="match status" value="1"/>
</dbReference>
<evidence type="ECO:0008006" key="5">
    <source>
        <dbReference type="Google" id="ProtNLM"/>
    </source>
</evidence>
<protein>
    <recommendedName>
        <fullName evidence="5">Thioesterase-like superfamily protein</fullName>
    </recommendedName>
</protein>
<name>A0A7X5ZR63_9PSEU</name>
<feature type="domain" description="Acyl-CoA thioesterase-like C-terminal" evidence="2">
    <location>
        <begin position="125"/>
        <end position="255"/>
    </location>
</feature>
<dbReference type="Gene3D" id="2.40.160.210">
    <property type="entry name" value="Acyl-CoA thioesterase, double hotdog domain"/>
    <property type="match status" value="1"/>
</dbReference>
<dbReference type="InterPro" id="IPR049449">
    <property type="entry name" value="TesB_ACOT8-like_N"/>
</dbReference>
<feature type="domain" description="Acyl-CoA thioesterase-like N-terminal HotDog" evidence="1">
    <location>
        <begin position="21"/>
        <end position="103"/>
    </location>
</feature>
<dbReference type="RefSeq" id="WP_167170625.1">
    <property type="nucleotide sequence ID" value="NZ_JAAOYM010000001.1"/>
</dbReference>
<accession>A0A7X5ZR63</accession>